<dbReference type="Gene3D" id="3.40.50.300">
    <property type="entry name" value="P-loop containing nucleotide triphosphate hydrolases"/>
    <property type="match status" value="1"/>
</dbReference>
<dbReference type="InterPro" id="IPR041628">
    <property type="entry name" value="ChlI/MoxR_AAA_lid"/>
</dbReference>
<reference evidence="4" key="1">
    <citation type="journal article" date="2022" name="Int. J. Syst. Evol. Microbiol.">
        <title>Anaeromyxobacter oryzae sp. nov., Anaeromyxobacter diazotrophicus sp. nov. and Anaeromyxobacter paludicola sp. nov., isolated from paddy soils.</title>
        <authorList>
            <person name="Itoh H."/>
            <person name="Xu Z."/>
            <person name="Mise K."/>
            <person name="Masuda Y."/>
            <person name="Ushijima N."/>
            <person name="Hayakawa C."/>
            <person name="Shiratori Y."/>
            <person name="Senoo K."/>
        </authorList>
    </citation>
    <scope>NUCLEOTIDE SEQUENCE [LARGE SCALE GENOMIC DNA]</scope>
    <source>
        <strain evidence="4">Red630</strain>
    </source>
</reference>
<organism evidence="3 4">
    <name type="scientific">Anaeromyxobacter paludicola</name>
    <dbReference type="NCBI Taxonomy" id="2918171"/>
    <lineage>
        <taxon>Bacteria</taxon>
        <taxon>Pseudomonadati</taxon>
        <taxon>Myxococcota</taxon>
        <taxon>Myxococcia</taxon>
        <taxon>Myxococcales</taxon>
        <taxon>Cystobacterineae</taxon>
        <taxon>Anaeromyxobacteraceae</taxon>
        <taxon>Anaeromyxobacter</taxon>
    </lineage>
</organism>
<dbReference type="Pfam" id="PF17863">
    <property type="entry name" value="AAA_lid_2"/>
    <property type="match status" value="1"/>
</dbReference>
<keyword evidence="4" id="KW-1185">Reference proteome</keyword>
<protein>
    <submittedName>
        <fullName evidence="3">ATPase AAA</fullName>
    </submittedName>
</protein>
<gene>
    <name evidence="3" type="primary">moxR</name>
    <name evidence="3" type="ORF">AMPC_27320</name>
</gene>
<feature type="domain" description="ChlI/MoxR AAA lid" evidence="2">
    <location>
        <begin position="271"/>
        <end position="339"/>
    </location>
</feature>
<evidence type="ECO:0000313" key="4">
    <source>
        <dbReference type="Proteomes" id="UP001162734"/>
    </source>
</evidence>
<dbReference type="Proteomes" id="UP001162734">
    <property type="component" value="Chromosome"/>
</dbReference>
<evidence type="ECO:0000259" key="1">
    <source>
        <dbReference type="Pfam" id="PF07726"/>
    </source>
</evidence>
<evidence type="ECO:0000259" key="2">
    <source>
        <dbReference type="Pfam" id="PF17863"/>
    </source>
</evidence>
<dbReference type="SUPFAM" id="SSF52540">
    <property type="entry name" value="P-loop containing nucleoside triphosphate hydrolases"/>
    <property type="match status" value="1"/>
</dbReference>
<dbReference type="Gene3D" id="1.10.8.80">
    <property type="entry name" value="Magnesium chelatase subunit I, C-Terminal domain"/>
    <property type="match status" value="1"/>
</dbReference>
<name>A0ABM7XCT0_9BACT</name>
<proteinExistence type="predicted"/>
<dbReference type="InterPro" id="IPR050764">
    <property type="entry name" value="CbbQ/NirQ/NorQ/GpvN"/>
</dbReference>
<dbReference type="InterPro" id="IPR027417">
    <property type="entry name" value="P-loop_NTPase"/>
</dbReference>
<evidence type="ECO:0000313" key="3">
    <source>
        <dbReference type="EMBL" id="BDG09619.1"/>
    </source>
</evidence>
<accession>A0ABM7XCT0</accession>
<dbReference type="EMBL" id="AP025592">
    <property type="protein sequence ID" value="BDG09619.1"/>
    <property type="molecule type" value="Genomic_DNA"/>
</dbReference>
<sequence length="346" mass="38557">MNGDPTTMNDPIPLETRVAEPDLEAVRQLAEARRLMLGEIEKRIVGQKDVVDHLLTALFARGHCLFVGVPGLAKTLLISTVAEVLHLSFNRIQFTPDLMPSDITGTDVLEEDRTTGKRVFRFVQGPLFANLLLADEINRTPPKTQAALLQAMQEYRVTAGGRTYPLDLPFLVFATQNPIEQEGTYPLPEAQLDRFMFYVDVDYPSAEEEAEIVRSTTAARRPVLSRVLSPEQIRALQELVLRVPVADHVIRHAVDLVRLTRPKDPAAPAFVKELVSWGAGPRASQYLILAAKARAVLHGRMAASVEDVRALAKPVLVHRVIRNFRAESEDVTSEQIVERLLEQVKA</sequence>
<feature type="domain" description="ATPase AAA-3" evidence="1">
    <location>
        <begin position="63"/>
        <end position="197"/>
    </location>
</feature>
<dbReference type="PIRSF" id="PIRSF002849">
    <property type="entry name" value="AAA_ATPase_chaperone_MoxR_prd"/>
    <property type="match status" value="1"/>
</dbReference>
<dbReference type="InterPro" id="IPR011703">
    <property type="entry name" value="ATPase_AAA-3"/>
</dbReference>
<dbReference type="PANTHER" id="PTHR42759">
    <property type="entry name" value="MOXR FAMILY PROTEIN"/>
    <property type="match status" value="1"/>
</dbReference>
<dbReference type="PANTHER" id="PTHR42759:SF1">
    <property type="entry name" value="MAGNESIUM-CHELATASE SUBUNIT CHLD"/>
    <property type="match status" value="1"/>
</dbReference>
<dbReference type="Pfam" id="PF07726">
    <property type="entry name" value="AAA_3"/>
    <property type="match status" value="1"/>
</dbReference>